<dbReference type="InterPro" id="IPR033124">
    <property type="entry name" value="Ser_caboxypep_his_AS"/>
</dbReference>
<dbReference type="RefSeq" id="XP_002732440.1">
    <property type="nucleotide sequence ID" value="XM_002732394.2"/>
</dbReference>
<dbReference type="PANTHER" id="PTHR11802">
    <property type="entry name" value="SERINE PROTEASE FAMILY S10 SERINE CARBOXYPEPTIDASE"/>
    <property type="match status" value="1"/>
</dbReference>
<keyword evidence="2" id="KW-1185">Reference proteome</keyword>
<proteinExistence type="inferred from homology"/>
<protein>
    <submittedName>
        <fullName evidence="3">Lysosomal protective protein-like</fullName>
    </submittedName>
</protein>
<dbReference type="SUPFAM" id="SSF53474">
    <property type="entry name" value="alpha/beta-Hydrolases"/>
    <property type="match status" value="1"/>
</dbReference>
<sequence>MHVPAGFAVGNGLSSRELNDNSLVYFAYYHGVFGDDLWTNLNDYCCNQGVCNFHNNTDANCQLALHQVNHFVFDAGLNEYALYMDCAGGIPPHYYRYRNDMKNVFSFYHFELPKWKPHKVMSTYNLAETPRCANVSALISYLNQASVRKSLHVPSKVQAWDVCSTEVENGYTSTYDTMYDQYKALLQKYKGLVYNGDTDMACNFLGSQWFVDSLNLKETQERQAWVHKKQVAGFYHKYKNLTFVTVKGAGHLVPQWKPGPAYQMITNFLTGII</sequence>
<dbReference type="Gene3D" id="3.40.50.1820">
    <property type="entry name" value="alpha/beta hydrolase"/>
    <property type="match status" value="1"/>
</dbReference>
<evidence type="ECO:0000313" key="2">
    <source>
        <dbReference type="Proteomes" id="UP000694865"/>
    </source>
</evidence>
<evidence type="ECO:0000313" key="3">
    <source>
        <dbReference type="RefSeq" id="XP_002732440.1"/>
    </source>
</evidence>
<dbReference type="PROSITE" id="PS00560">
    <property type="entry name" value="CARBOXYPEPT_SER_HIS"/>
    <property type="match status" value="1"/>
</dbReference>
<name>A0ABM0GLB0_SACKO</name>
<organism evidence="2 3">
    <name type="scientific">Saccoglossus kowalevskii</name>
    <name type="common">Acorn worm</name>
    <dbReference type="NCBI Taxonomy" id="10224"/>
    <lineage>
        <taxon>Eukaryota</taxon>
        <taxon>Metazoa</taxon>
        <taxon>Hemichordata</taxon>
        <taxon>Enteropneusta</taxon>
        <taxon>Harrimaniidae</taxon>
        <taxon>Saccoglossus</taxon>
    </lineage>
</organism>
<comment type="similarity">
    <text evidence="1">Belongs to the peptidase S10 family.</text>
</comment>
<dbReference type="PANTHER" id="PTHR11802:SF201">
    <property type="entry name" value="CARBOXYPEPTIDASE"/>
    <property type="match status" value="1"/>
</dbReference>
<dbReference type="Gene3D" id="3.40.50.12670">
    <property type="match status" value="1"/>
</dbReference>
<dbReference type="Pfam" id="PF00450">
    <property type="entry name" value="Peptidase_S10"/>
    <property type="match status" value="1"/>
</dbReference>
<dbReference type="GeneID" id="100370994"/>
<gene>
    <name evidence="3" type="primary">LOC100370994</name>
</gene>
<accession>A0ABM0GLB0</accession>
<dbReference type="Proteomes" id="UP000694865">
    <property type="component" value="Unplaced"/>
</dbReference>
<reference evidence="3" key="1">
    <citation type="submission" date="2025-08" db="UniProtKB">
        <authorList>
            <consortium name="RefSeq"/>
        </authorList>
    </citation>
    <scope>IDENTIFICATION</scope>
    <source>
        <tissue evidence="3">Testes</tissue>
    </source>
</reference>
<evidence type="ECO:0000256" key="1">
    <source>
        <dbReference type="ARBA" id="ARBA00009431"/>
    </source>
</evidence>
<dbReference type="InterPro" id="IPR029058">
    <property type="entry name" value="AB_hydrolase_fold"/>
</dbReference>
<dbReference type="InterPro" id="IPR001563">
    <property type="entry name" value="Peptidase_S10"/>
</dbReference>